<proteinExistence type="inferred from homology"/>
<comment type="similarity">
    <text evidence="1">Belongs to the glycosyltransferase 25 family.</text>
</comment>
<dbReference type="OrthoDB" id="4095050at2759"/>
<dbReference type="PANTHER" id="PTHR10730">
    <property type="entry name" value="PROCOLLAGEN-LYSINE,2-OXOGLUTARATE 5-DIOXYGENASE/GLYCOSYLTRANSFERASE 25 FAMILY MEMBER"/>
    <property type="match status" value="1"/>
</dbReference>
<dbReference type="VEuPathDB" id="FungiDB:TRICI_003093"/>
<feature type="domain" description="Glycosyl transferase family 25" evidence="6">
    <location>
        <begin position="117"/>
        <end position="310"/>
    </location>
</feature>
<dbReference type="InterPro" id="IPR050757">
    <property type="entry name" value="Collagen_mod_GT25"/>
</dbReference>
<keyword evidence="8" id="KW-1185">Reference proteome</keyword>
<reference evidence="7" key="1">
    <citation type="journal article" date="2019" name="G3 (Bethesda)">
        <title>Genome Assemblies of Two Rare Opportunistic Yeast Pathogens: Diutina rugosa (syn. Candida rugosa) and Trichomonascus ciferrii (syn. Candida ciferrii).</title>
        <authorList>
            <person name="Mixao V."/>
            <person name="Saus E."/>
            <person name="Hansen A.P."/>
            <person name="Lass-Florl C."/>
            <person name="Gabaldon T."/>
        </authorList>
    </citation>
    <scope>NUCLEOTIDE SEQUENCE</scope>
    <source>
        <strain evidence="7">CBS 4856</strain>
    </source>
</reference>
<keyword evidence="3" id="KW-0808">Transferase</keyword>
<dbReference type="EMBL" id="SWFS01000217">
    <property type="protein sequence ID" value="KAA8913835.1"/>
    <property type="molecule type" value="Genomic_DNA"/>
</dbReference>
<dbReference type="PANTHER" id="PTHR10730:SF53">
    <property type="entry name" value="GLYCOSYLTRANSFERASE 25 FAMILY MEMBER"/>
    <property type="match status" value="1"/>
</dbReference>
<comment type="caution">
    <text evidence="7">The sequence shown here is derived from an EMBL/GenBank/DDBJ whole genome shotgun (WGS) entry which is preliminary data.</text>
</comment>
<evidence type="ECO:0000256" key="4">
    <source>
        <dbReference type="SAM" id="MobiDB-lite"/>
    </source>
</evidence>
<dbReference type="Proteomes" id="UP000761534">
    <property type="component" value="Unassembled WGS sequence"/>
</dbReference>
<dbReference type="GO" id="GO:0016740">
    <property type="term" value="F:transferase activity"/>
    <property type="evidence" value="ECO:0007669"/>
    <property type="project" value="UniProtKB-KW"/>
</dbReference>
<dbReference type="CDD" id="cd06532">
    <property type="entry name" value="Glyco_transf_25"/>
    <property type="match status" value="1"/>
</dbReference>
<feature type="compositionally biased region" description="Polar residues" evidence="4">
    <location>
        <begin position="58"/>
        <end position="69"/>
    </location>
</feature>
<feature type="region of interest" description="Disordered" evidence="4">
    <location>
        <begin position="58"/>
        <end position="78"/>
    </location>
</feature>
<evidence type="ECO:0000313" key="8">
    <source>
        <dbReference type="Proteomes" id="UP000761534"/>
    </source>
</evidence>
<evidence type="ECO:0000256" key="5">
    <source>
        <dbReference type="SAM" id="SignalP"/>
    </source>
</evidence>
<feature type="signal peptide" evidence="5">
    <location>
        <begin position="1"/>
        <end position="21"/>
    </location>
</feature>
<evidence type="ECO:0000256" key="1">
    <source>
        <dbReference type="ARBA" id="ARBA00006721"/>
    </source>
</evidence>
<evidence type="ECO:0000313" key="7">
    <source>
        <dbReference type="EMBL" id="KAA8913835.1"/>
    </source>
</evidence>
<keyword evidence="5" id="KW-0732">Signal</keyword>
<accession>A0A642V4W4</accession>
<protein>
    <recommendedName>
        <fullName evidence="6">Glycosyl transferase family 25 domain-containing protein</fullName>
    </recommendedName>
</protein>
<evidence type="ECO:0000256" key="3">
    <source>
        <dbReference type="ARBA" id="ARBA00022679"/>
    </source>
</evidence>
<dbReference type="InterPro" id="IPR002654">
    <property type="entry name" value="Glyco_trans_25"/>
</dbReference>
<sequence>MRGSRLLLLRLLVAVLLLTLCVQIYFSHQVDVNGIWRSSQELYWQNLDRIKGLHSGNRATTDANVTTTPNNSSSSSETALDGLKKKVFESAGNSTLGFYRVEYINLPSRYDSDDAIFLQCMTSNITVNKTEAVIADTLEDKGLPPSDRPKELQPGEKACFRSHTNLWRRMINEGWPSLLILEADAAWDVNIRDINYRIAEGLDELIKKFNFSEVPGTGPSEHDPFNIQNWDVISFGSCKDGKKHHDKNVIIQDPDSPIGAEYWGRNLTDERVVRKAGNMVCTNSYAVSQRGAIKLLLRSVLYTGQPVDVAMGDMIRDDDLIAYSVYPPTFAQWTYKDGLGGEGLNSNIRNSGGKKDIKKEEFIDNWAKAKASKDVWSLNPLFKDAQFRHGALQAVADKAYGQKTIQSVWEKAYHREIKKGEREFKIEEDKKKKEEEKKKKEEEKKKKEEEEKKKKEEEEKKKKEEEEKKKKEEEEKKKQEEEEKKKQEEEEKKKQEEEEEKKRLEEDERTSEM</sequence>
<evidence type="ECO:0000259" key="6">
    <source>
        <dbReference type="Pfam" id="PF01755"/>
    </source>
</evidence>
<keyword evidence="2" id="KW-0328">Glycosyltransferase</keyword>
<evidence type="ECO:0000256" key="2">
    <source>
        <dbReference type="ARBA" id="ARBA00022676"/>
    </source>
</evidence>
<gene>
    <name evidence="7" type="ORF">TRICI_003093</name>
</gene>
<dbReference type="AlphaFoldDB" id="A0A642V4W4"/>
<name>A0A642V4W4_9ASCO</name>
<feature type="region of interest" description="Disordered" evidence="4">
    <location>
        <begin position="428"/>
        <end position="513"/>
    </location>
</feature>
<dbReference type="Pfam" id="PF01755">
    <property type="entry name" value="Glyco_transf_25"/>
    <property type="match status" value="1"/>
</dbReference>
<organism evidence="7 8">
    <name type="scientific">Trichomonascus ciferrii</name>
    <dbReference type="NCBI Taxonomy" id="44093"/>
    <lineage>
        <taxon>Eukaryota</taxon>
        <taxon>Fungi</taxon>
        <taxon>Dikarya</taxon>
        <taxon>Ascomycota</taxon>
        <taxon>Saccharomycotina</taxon>
        <taxon>Dipodascomycetes</taxon>
        <taxon>Dipodascales</taxon>
        <taxon>Trichomonascaceae</taxon>
        <taxon>Trichomonascus</taxon>
        <taxon>Trichomonascus ciferrii complex</taxon>
    </lineage>
</organism>
<feature type="chain" id="PRO_5024991933" description="Glycosyl transferase family 25 domain-containing protein" evidence="5">
    <location>
        <begin position="22"/>
        <end position="513"/>
    </location>
</feature>